<keyword evidence="2" id="KW-1185">Reference proteome</keyword>
<accession>A0AAV4R696</accession>
<evidence type="ECO:0000313" key="2">
    <source>
        <dbReference type="Proteomes" id="UP001054945"/>
    </source>
</evidence>
<comment type="caution">
    <text evidence="1">The sequence shown here is derived from an EMBL/GenBank/DDBJ whole genome shotgun (WGS) entry which is preliminary data.</text>
</comment>
<reference evidence="1 2" key="1">
    <citation type="submission" date="2021-06" db="EMBL/GenBank/DDBJ databases">
        <title>Caerostris extrusa draft genome.</title>
        <authorList>
            <person name="Kono N."/>
            <person name="Arakawa K."/>
        </authorList>
    </citation>
    <scope>NUCLEOTIDE SEQUENCE [LARGE SCALE GENOMIC DNA]</scope>
</reference>
<name>A0AAV4R696_CAEEX</name>
<sequence length="143" mass="15940">MIHLVTLAGWCIPYTIIEGEVSFPQTMPYPKIMPFLLMKESSISQEQNSSTPTQCIFLCSRGALFPSHDMPLTLQTINFVSLTAYSLYATRFSKPPRMIKLLNIVCRGSISASIAAGKAFVIRIPKTSAMKNRALSKIFFSNQ</sequence>
<proteinExistence type="predicted"/>
<evidence type="ECO:0000313" key="1">
    <source>
        <dbReference type="EMBL" id="GIY17235.1"/>
    </source>
</evidence>
<protein>
    <submittedName>
        <fullName evidence="1">Uncharacterized protein</fullName>
    </submittedName>
</protein>
<dbReference type="Proteomes" id="UP001054945">
    <property type="component" value="Unassembled WGS sequence"/>
</dbReference>
<gene>
    <name evidence="1" type="ORF">CEXT_434521</name>
</gene>
<dbReference type="EMBL" id="BPLR01007487">
    <property type="protein sequence ID" value="GIY17235.1"/>
    <property type="molecule type" value="Genomic_DNA"/>
</dbReference>
<organism evidence="1 2">
    <name type="scientific">Caerostris extrusa</name>
    <name type="common">Bark spider</name>
    <name type="synonym">Caerostris bankana</name>
    <dbReference type="NCBI Taxonomy" id="172846"/>
    <lineage>
        <taxon>Eukaryota</taxon>
        <taxon>Metazoa</taxon>
        <taxon>Ecdysozoa</taxon>
        <taxon>Arthropoda</taxon>
        <taxon>Chelicerata</taxon>
        <taxon>Arachnida</taxon>
        <taxon>Araneae</taxon>
        <taxon>Araneomorphae</taxon>
        <taxon>Entelegynae</taxon>
        <taxon>Araneoidea</taxon>
        <taxon>Araneidae</taxon>
        <taxon>Caerostris</taxon>
    </lineage>
</organism>
<dbReference type="AlphaFoldDB" id="A0AAV4R696"/>